<keyword evidence="3" id="KW-1185">Reference proteome</keyword>
<reference evidence="2" key="3">
    <citation type="journal article" date="2017" name="Nature">
        <title>Genome sequence of the progenitor of the wheat D genome Aegilops tauschii.</title>
        <authorList>
            <person name="Luo M.C."/>
            <person name="Gu Y.Q."/>
            <person name="Puiu D."/>
            <person name="Wang H."/>
            <person name="Twardziok S.O."/>
            <person name="Deal K.R."/>
            <person name="Huo N."/>
            <person name="Zhu T."/>
            <person name="Wang L."/>
            <person name="Wang Y."/>
            <person name="McGuire P.E."/>
            <person name="Liu S."/>
            <person name="Long H."/>
            <person name="Ramasamy R.K."/>
            <person name="Rodriguez J.C."/>
            <person name="Van S.L."/>
            <person name="Yuan L."/>
            <person name="Wang Z."/>
            <person name="Xia Z."/>
            <person name="Xiao L."/>
            <person name="Anderson O.D."/>
            <person name="Ouyang S."/>
            <person name="Liang Y."/>
            <person name="Zimin A.V."/>
            <person name="Pertea G."/>
            <person name="Qi P."/>
            <person name="Bennetzen J.L."/>
            <person name="Dai X."/>
            <person name="Dawson M.W."/>
            <person name="Muller H.G."/>
            <person name="Kugler K."/>
            <person name="Rivarola-Duarte L."/>
            <person name="Spannagl M."/>
            <person name="Mayer K.F.X."/>
            <person name="Lu F.H."/>
            <person name="Bevan M.W."/>
            <person name="Leroy P."/>
            <person name="Li P."/>
            <person name="You F.M."/>
            <person name="Sun Q."/>
            <person name="Liu Z."/>
            <person name="Lyons E."/>
            <person name="Wicker T."/>
            <person name="Salzberg S.L."/>
            <person name="Devos K.M."/>
            <person name="Dvorak J."/>
        </authorList>
    </citation>
    <scope>NUCLEOTIDE SEQUENCE [LARGE SCALE GENOMIC DNA]</scope>
    <source>
        <strain evidence="2">cv. AL8/78</strain>
    </source>
</reference>
<protein>
    <recommendedName>
        <fullName evidence="1">Photosynthesis system II assembly factor Ycf48/Hcf136-like domain-containing protein</fullName>
    </recommendedName>
</protein>
<organism evidence="2 3">
    <name type="scientific">Aegilops tauschii subsp. strangulata</name>
    <name type="common">Goatgrass</name>
    <dbReference type="NCBI Taxonomy" id="200361"/>
    <lineage>
        <taxon>Eukaryota</taxon>
        <taxon>Viridiplantae</taxon>
        <taxon>Streptophyta</taxon>
        <taxon>Embryophyta</taxon>
        <taxon>Tracheophyta</taxon>
        <taxon>Spermatophyta</taxon>
        <taxon>Magnoliopsida</taxon>
        <taxon>Liliopsida</taxon>
        <taxon>Poales</taxon>
        <taxon>Poaceae</taxon>
        <taxon>BOP clade</taxon>
        <taxon>Pooideae</taxon>
        <taxon>Triticodae</taxon>
        <taxon>Triticeae</taxon>
        <taxon>Triticinae</taxon>
        <taxon>Aegilops</taxon>
    </lineage>
</organism>
<evidence type="ECO:0000313" key="2">
    <source>
        <dbReference type="EnsemblPlants" id="AET2Gv20939900.1"/>
    </source>
</evidence>
<dbReference type="AlphaFoldDB" id="A0A453CRG1"/>
<dbReference type="InterPro" id="IPR028203">
    <property type="entry name" value="PSII_CF48-like_dom"/>
</dbReference>
<evidence type="ECO:0000313" key="3">
    <source>
        <dbReference type="Proteomes" id="UP000015105"/>
    </source>
</evidence>
<evidence type="ECO:0000259" key="1">
    <source>
        <dbReference type="Pfam" id="PF14870"/>
    </source>
</evidence>
<reference evidence="2" key="5">
    <citation type="journal article" date="2021" name="G3 (Bethesda)">
        <title>Aegilops tauschii genome assembly Aet v5.0 features greater sequence contiguity and improved annotation.</title>
        <authorList>
            <person name="Wang L."/>
            <person name="Zhu T."/>
            <person name="Rodriguez J.C."/>
            <person name="Deal K.R."/>
            <person name="Dubcovsky J."/>
            <person name="McGuire P.E."/>
            <person name="Lux T."/>
            <person name="Spannagl M."/>
            <person name="Mayer K.F.X."/>
            <person name="Baldrich P."/>
            <person name="Meyers B.C."/>
            <person name="Huo N."/>
            <person name="Gu Y.Q."/>
            <person name="Zhou H."/>
            <person name="Devos K.M."/>
            <person name="Bennetzen J.L."/>
            <person name="Unver T."/>
            <person name="Budak H."/>
            <person name="Gulick P.J."/>
            <person name="Galiba G."/>
            <person name="Kalapos B."/>
            <person name="Nelson D.R."/>
            <person name="Li P."/>
            <person name="You F.M."/>
            <person name="Luo M.C."/>
            <person name="Dvorak J."/>
        </authorList>
    </citation>
    <scope>NUCLEOTIDE SEQUENCE [LARGE SCALE GENOMIC DNA]</scope>
    <source>
        <strain evidence="2">cv. AL8/78</strain>
    </source>
</reference>
<feature type="domain" description="Photosynthesis system II assembly factor Ycf48/Hcf136-like" evidence="1">
    <location>
        <begin position="13"/>
        <end position="58"/>
    </location>
</feature>
<dbReference type="PANTHER" id="PTHR47199:SF2">
    <property type="entry name" value="PHOTOSYSTEM II STABILITY_ASSEMBLY FACTOR HCF136, CHLOROPLASTIC"/>
    <property type="match status" value="1"/>
</dbReference>
<proteinExistence type="predicted"/>
<dbReference type="Pfam" id="PF14870">
    <property type="entry name" value="PSII_BNR"/>
    <property type="match status" value="1"/>
</dbReference>
<dbReference type="STRING" id="200361.A0A453CRG1"/>
<dbReference type="Gramene" id="AET2Gv20939900.1">
    <property type="protein sequence ID" value="AET2Gv20939900.1"/>
    <property type="gene ID" value="AET2Gv20939900"/>
</dbReference>
<reference evidence="2" key="4">
    <citation type="submission" date="2019-03" db="UniProtKB">
        <authorList>
            <consortium name="EnsemblPlants"/>
        </authorList>
    </citation>
    <scope>IDENTIFICATION</scope>
</reference>
<accession>A0A453CRG1</accession>
<dbReference type="PANTHER" id="PTHR47199">
    <property type="entry name" value="PHOTOSYSTEM II STABILITY/ASSEMBLY FACTOR HCF136, CHLOROPLASTIC"/>
    <property type="match status" value="1"/>
</dbReference>
<sequence length="72" mass="8457">TICTSLRNKHMRKVSGFLLGTRQTILETKDDGRTWFPCSIPSAKDKEFNYRLNSVSFRLYTSRLSASRARRW</sequence>
<name>A0A453CRG1_AEGTS</name>
<reference evidence="3" key="2">
    <citation type="journal article" date="2017" name="Nat. Plants">
        <title>The Aegilops tauschii genome reveals multiple impacts of transposons.</title>
        <authorList>
            <person name="Zhao G."/>
            <person name="Zou C."/>
            <person name="Li K."/>
            <person name="Wang K."/>
            <person name="Li T."/>
            <person name="Gao L."/>
            <person name="Zhang X."/>
            <person name="Wang H."/>
            <person name="Yang Z."/>
            <person name="Liu X."/>
            <person name="Jiang W."/>
            <person name="Mao L."/>
            <person name="Kong X."/>
            <person name="Jiao Y."/>
            <person name="Jia J."/>
        </authorList>
    </citation>
    <scope>NUCLEOTIDE SEQUENCE [LARGE SCALE GENOMIC DNA]</scope>
    <source>
        <strain evidence="3">cv. AL8/78</strain>
    </source>
</reference>
<dbReference type="EnsemblPlants" id="AET2Gv20939900.1">
    <property type="protein sequence ID" value="AET2Gv20939900.1"/>
    <property type="gene ID" value="AET2Gv20939900"/>
</dbReference>
<dbReference type="Proteomes" id="UP000015105">
    <property type="component" value="Chromosome 2D"/>
</dbReference>
<reference evidence="3" key="1">
    <citation type="journal article" date="2014" name="Science">
        <title>Ancient hybridizations among the ancestral genomes of bread wheat.</title>
        <authorList>
            <consortium name="International Wheat Genome Sequencing Consortium,"/>
            <person name="Marcussen T."/>
            <person name="Sandve S.R."/>
            <person name="Heier L."/>
            <person name="Spannagl M."/>
            <person name="Pfeifer M."/>
            <person name="Jakobsen K.S."/>
            <person name="Wulff B.B."/>
            <person name="Steuernagel B."/>
            <person name="Mayer K.F."/>
            <person name="Olsen O.A."/>
        </authorList>
    </citation>
    <scope>NUCLEOTIDE SEQUENCE [LARGE SCALE GENOMIC DNA]</scope>
    <source>
        <strain evidence="3">cv. AL8/78</strain>
    </source>
</reference>